<dbReference type="GO" id="GO:0003700">
    <property type="term" value="F:DNA-binding transcription factor activity"/>
    <property type="evidence" value="ECO:0007669"/>
    <property type="project" value="InterPro"/>
</dbReference>
<evidence type="ECO:0000313" key="3">
    <source>
        <dbReference type="Proteomes" id="UP000380386"/>
    </source>
</evidence>
<comment type="caution">
    <text evidence="2">The sequence shown here is derived from an EMBL/GenBank/DDBJ whole genome shotgun (WGS) entry which is preliminary data.</text>
</comment>
<accession>A0A5P0ZIV0</accession>
<dbReference type="OrthoDB" id="1767844at2"/>
<dbReference type="SUPFAM" id="SSF88946">
    <property type="entry name" value="Sigma2 domain of RNA polymerase sigma factors"/>
    <property type="match status" value="1"/>
</dbReference>
<gene>
    <name evidence="2" type="ORF">FHL02_08005</name>
    <name evidence="1" type="ORF">FHL03_05005</name>
</gene>
<dbReference type="Gene3D" id="1.10.1740.10">
    <property type="match status" value="1"/>
</dbReference>
<evidence type="ECO:0000313" key="4">
    <source>
        <dbReference type="Proteomes" id="UP000436655"/>
    </source>
</evidence>
<reference evidence="1" key="2">
    <citation type="submission" date="2019-05" db="EMBL/GenBank/DDBJ databases">
        <authorList>
            <person name="Schuster J.A."/>
            <person name="Ehrmann M.A."/>
        </authorList>
    </citation>
    <scope>NUCLEOTIDE SEQUENCE</scope>
    <source>
        <strain evidence="1">TMW 1.2098</strain>
    </source>
</reference>
<organism evidence="2 3">
    <name type="scientific">Companilactobacillus mishanensis</name>
    <dbReference type="NCBI Taxonomy" id="2486008"/>
    <lineage>
        <taxon>Bacteria</taxon>
        <taxon>Bacillati</taxon>
        <taxon>Bacillota</taxon>
        <taxon>Bacilli</taxon>
        <taxon>Lactobacillales</taxon>
        <taxon>Lactobacillaceae</taxon>
        <taxon>Companilactobacillus</taxon>
    </lineage>
</organism>
<proteinExistence type="predicted"/>
<sequence>MINTNELSMIQLVRENDDSAALQSLMKKYRPIVDNFYKIYWIEGYDRNDWYQEAYIVCHQTCKIYDGDHGSKFANFFKMRFNNHIVSIIRAQRAIKRRANSETQSFESIMEKNENMFEFLTRPAPKMLDIVTHVETIISELSDLELIAFRVILGETTVEDACLRQQCDIGKLLRASSRCKNKIRRQLTQK</sequence>
<dbReference type="RefSeq" id="WP_125705100.1">
    <property type="nucleotide sequence ID" value="NZ_JBHTOO010000028.1"/>
</dbReference>
<evidence type="ECO:0000313" key="2">
    <source>
        <dbReference type="EMBL" id="MQS52962.1"/>
    </source>
</evidence>
<protein>
    <submittedName>
        <fullName evidence="2">Sigma-70 family RNA polymerase sigma factor</fullName>
    </submittedName>
</protein>
<reference evidence="3 4" key="1">
    <citation type="journal article" date="2019" name="Syst. Appl. Microbiol.">
        <title>Polyphasic characterization of two novel Lactobacillus spp. isolated from blown salami packages: Description of Lactobacillus halodurans sp. nov. and Lactobacillus salsicarnum sp. nov.</title>
        <authorList>
            <person name="Schuster J.A."/>
            <person name="Klingl A."/>
            <person name="Vogel R.F."/>
            <person name="Ehrmann M.A."/>
        </authorList>
    </citation>
    <scope>NUCLEOTIDE SEQUENCE [LARGE SCALE GENOMIC DNA]</scope>
    <source>
        <strain evidence="1 4">TMW 1.2098</strain>
        <strain evidence="2 3">TMW 1.2118</strain>
    </source>
</reference>
<dbReference type="InterPro" id="IPR013325">
    <property type="entry name" value="RNA_pol_sigma_r2"/>
</dbReference>
<dbReference type="EMBL" id="VDFN01000003">
    <property type="protein sequence ID" value="MQS44841.1"/>
    <property type="molecule type" value="Genomic_DNA"/>
</dbReference>
<name>A0A5P0ZIV0_9LACO</name>
<dbReference type="Proteomes" id="UP000380386">
    <property type="component" value="Unassembled WGS sequence"/>
</dbReference>
<keyword evidence="4" id="KW-1185">Reference proteome</keyword>
<dbReference type="AlphaFoldDB" id="A0A5P0ZIV0"/>
<dbReference type="GO" id="GO:0006352">
    <property type="term" value="P:DNA-templated transcription initiation"/>
    <property type="evidence" value="ECO:0007669"/>
    <property type="project" value="InterPro"/>
</dbReference>
<dbReference type="Proteomes" id="UP000436655">
    <property type="component" value="Unassembled WGS sequence"/>
</dbReference>
<evidence type="ECO:0000313" key="1">
    <source>
        <dbReference type="EMBL" id="MQS44841.1"/>
    </source>
</evidence>
<dbReference type="EMBL" id="VDFM01000009">
    <property type="protein sequence ID" value="MQS52962.1"/>
    <property type="molecule type" value="Genomic_DNA"/>
</dbReference>